<dbReference type="InterPro" id="IPR036396">
    <property type="entry name" value="Cyt_P450_sf"/>
</dbReference>
<dbReference type="GeneID" id="112052417"/>
<evidence type="ECO:0000256" key="5">
    <source>
        <dbReference type="ARBA" id="ARBA00010617"/>
    </source>
</evidence>
<keyword evidence="8" id="KW-0256">Endoplasmic reticulum</keyword>
<keyword evidence="15" id="KW-0732">Signal</keyword>
<keyword evidence="9" id="KW-0492">Microsome</keyword>
<dbReference type="Pfam" id="PF00067">
    <property type="entry name" value="p450"/>
    <property type="match status" value="1"/>
</dbReference>
<evidence type="ECO:0000256" key="11">
    <source>
        <dbReference type="ARBA" id="ARBA00023004"/>
    </source>
</evidence>
<evidence type="ECO:0000256" key="9">
    <source>
        <dbReference type="ARBA" id="ARBA00022848"/>
    </source>
</evidence>
<keyword evidence="12 14" id="KW-0503">Monooxygenase</keyword>
<reference evidence="17" key="1">
    <citation type="submission" date="2025-08" db="UniProtKB">
        <authorList>
            <consortium name="RefSeq"/>
        </authorList>
    </citation>
    <scope>IDENTIFICATION</scope>
</reference>
<evidence type="ECO:0000256" key="4">
    <source>
        <dbReference type="ARBA" id="ARBA00004406"/>
    </source>
</evidence>
<evidence type="ECO:0000313" key="17">
    <source>
        <dbReference type="RefSeq" id="XP_052744943.1"/>
    </source>
</evidence>
<keyword evidence="7 14" id="KW-0479">Metal-binding</keyword>
<comment type="function">
    <text evidence="2">May be involved in the metabolism of insect hormones and in the breakdown of synthetic insecticides.</text>
</comment>
<evidence type="ECO:0000313" key="16">
    <source>
        <dbReference type="Proteomes" id="UP001652582"/>
    </source>
</evidence>
<gene>
    <name evidence="17" type="primary">LOC112052417</name>
</gene>
<organism evidence="16 17">
    <name type="scientific">Bicyclus anynana</name>
    <name type="common">Squinting bush brown butterfly</name>
    <dbReference type="NCBI Taxonomy" id="110368"/>
    <lineage>
        <taxon>Eukaryota</taxon>
        <taxon>Metazoa</taxon>
        <taxon>Ecdysozoa</taxon>
        <taxon>Arthropoda</taxon>
        <taxon>Hexapoda</taxon>
        <taxon>Insecta</taxon>
        <taxon>Pterygota</taxon>
        <taxon>Neoptera</taxon>
        <taxon>Endopterygota</taxon>
        <taxon>Lepidoptera</taxon>
        <taxon>Glossata</taxon>
        <taxon>Ditrysia</taxon>
        <taxon>Papilionoidea</taxon>
        <taxon>Nymphalidae</taxon>
        <taxon>Satyrinae</taxon>
        <taxon>Satyrini</taxon>
        <taxon>Mycalesina</taxon>
        <taxon>Bicyclus</taxon>
    </lineage>
</organism>
<evidence type="ECO:0000256" key="15">
    <source>
        <dbReference type="SAM" id="SignalP"/>
    </source>
</evidence>
<evidence type="ECO:0000256" key="6">
    <source>
        <dbReference type="ARBA" id="ARBA00022617"/>
    </source>
</evidence>
<feature type="chain" id="PRO_5045353799" evidence="15">
    <location>
        <begin position="17"/>
        <end position="491"/>
    </location>
</feature>
<dbReference type="SUPFAM" id="SSF48264">
    <property type="entry name" value="Cytochrome P450"/>
    <property type="match status" value="1"/>
</dbReference>
<dbReference type="RefSeq" id="XP_052744943.1">
    <property type="nucleotide sequence ID" value="XM_052888983.1"/>
</dbReference>
<keyword evidence="11 14" id="KW-0408">Iron</keyword>
<dbReference type="InterPro" id="IPR050196">
    <property type="entry name" value="Cytochrome_P450_Monoox"/>
</dbReference>
<keyword evidence="10 14" id="KW-0560">Oxidoreductase</keyword>
<comment type="cofactor">
    <cofactor evidence="1">
        <name>heme</name>
        <dbReference type="ChEBI" id="CHEBI:30413"/>
    </cofactor>
</comment>
<sequence length="491" mass="56333">MWVVILLLVALACCTAWWVITNKDEPPAYPGYLPLIGHAHLLIGDTINLWNLVKMISYKSLKAEGAVSLWIGPRRLYFVADPNDFLKIANTCFQKDEIYEYAKPWVGNGLVTSDALLWKAHRKMLNPAFNPAVLDGFIEMFNSQARRLVKSLEVEAGRGPFDHWAYSRINALETICFGALGIDFRNKNDLFNEYANATEELFSIVLKRFQTIWLHSDFMYNRSELKKRQDKLLTFVHNMSNGILKKKKADLLNCDNVEDKKKGKEAIFKPFLDLILELSREQGTFNDEEIREHVDTIILAGYDTSAIVVTYVLMLVGSYPHIQKKVCEELHEVFGDEDRDVTKQDLSKLVYIDAVFKETMRFYPAAPVVARHLDKDIKLRNCTLSKGKTCILSVYGVHRHAVWGLDAEEFKPERWLDPATLPDVPNAFAGFSMGRRNCIGQAYAGMSIRIILSHIFRNYKVYGDHTKMVARFDILLKPVSGYHVQIEKRNK</sequence>
<accession>A0ABM3M0U2</accession>
<keyword evidence="6 14" id="KW-0349">Heme</keyword>
<dbReference type="PANTHER" id="PTHR24291">
    <property type="entry name" value="CYTOCHROME P450 FAMILY 4"/>
    <property type="match status" value="1"/>
</dbReference>
<evidence type="ECO:0000256" key="7">
    <source>
        <dbReference type="ARBA" id="ARBA00022723"/>
    </source>
</evidence>
<evidence type="ECO:0000256" key="3">
    <source>
        <dbReference type="ARBA" id="ARBA00004174"/>
    </source>
</evidence>
<feature type="signal peptide" evidence="15">
    <location>
        <begin position="1"/>
        <end position="16"/>
    </location>
</feature>
<dbReference type="InterPro" id="IPR001128">
    <property type="entry name" value="Cyt_P450"/>
</dbReference>
<comment type="subcellular location">
    <subcellularLocation>
        <location evidence="4">Endoplasmic reticulum membrane</location>
        <topology evidence="4">Peripheral membrane protein</topology>
    </subcellularLocation>
    <subcellularLocation>
        <location evidence="3">Microsome membrane</location>
        <topology evidence="3">Peripheral membrane protein</topology>
    </subcellularLocation>
</comment>
<name>A0ABM3M0U2_BICAN</name>
<evidence type="ECO:0000256" key="13">
    <source>
        <dbReference type="ARBA" id="ARBA00023136"/>
    </source>
</evidence>
<evidence type="ECO:0000256" key="12">
    <source>
        <dbReference type="ARBA" id="ARBA00023033"/>
    </source>
</evidence>
<dbReference type="Gene3D" id="1.10.630.10">
    <property type="entry name" value="Cytochrome P450"/>
    <property type="match status" value="1"/>
</dbReference>
<evidence type="ECO:0000256" key="10">
    <source>
        <dbReference type="ARBA" id="ARBA00023002"/>
    </source>
</evidence>
<keyword evidence="13" id="KW-0472">Membrane</keyword>
<dbReference type="PROSITE" id="PS00086">
    <property type="entry name" value="CYTOCHROME_P450"/>
    <property type="match status" value="1"/>
</dbReference>
<dbReference type="PRINTS" id="PR00385">
    <property type="entry name" value="P450"/>
</dbReference>
<dbReference type="Proteomes" id="UP001652582">
    <property type="component" value="Chromosome 24"/>
</dbReference>
<evidence type="ECO:0000256" key="1">
    <source>
        <dbReference type="ARBA" id="ARBA00001971"/>
    </source>
</evidence>
<evidence type="ECO:0000256" key="8">
    <source>
        <dbReference type="ARBA" id="ARBA00022824"/>
    </source>
</evidence>
<dbReference type="InterPro" id="IPR017972">
    <property type="entry name" value="Cyt_P450_CS"/>
</dbReference>
<dbReference type="InterPro" id="IPR002401">
    <property type="entry name" value="Cyt_P450_E_grp-I"/>
</dbReference>
<dbReference type="PRINTS" id="PR00463">
    <property type="entry name" value="EP450I"/>
</dbReference>
<protein>
    <submittedName>
        <fullName evidence="17">Cytochrome P450 4V2</fullName>
    </submittedName>
</protein>
<dbReference type="PANTHER" id="PTHR24291:SF189">
    <property type="entry name" value="CYTOCHROME P450 4C3-RELATED"/>
    <property type="match status" value="1"/>
</dbReference>
<comment type="similarity">
    <text evidence="5 14">Belongs to the cytochrome P450 family.</text>
</comment>
<keyword evidence="16" id="KW-1185">Reference proteome</keyword>
<proteinExistence type="inferred from homology"/>
<evidence type="ECO:0000256" key="14">
    <source>
        <dbReference type="RuleBase" id="RU000461"/>
    </source>
</evidence>
<evidence type="ECO:0000256" key="2">
    <source>
        <dbReference type="ARBA" id="ARBA00003690"/>
    </source>
</evidence>